<proteinExistence type="predicted"/>
<evidence type="ECO:0000313" key="5">
    <source>
        <dbReference type="EMBL" id="EKM61811.1"/>
    </source>
</evidence>
<dbReference type="KEGG" id="pco:PHACADRAFT_248683"/>
<evidence type="ECO:0000259" key="4">
    <source>
        <dbReference type="Pfam" id="PF01494"/>
    </source>
</evidence>
<gene>
    <name evidence="5" type="ORF">PHACADRAFT_248683</name>
</gene>
<dbReference type="SUPFAM" id="SSF51905">
    <property type="entry name" value="FAD/NAD(P)-binding domain"/>
    <property type="match status" value="1"/>
</dbReference>
<dbReference type="GO" id="GO:0044550">
    <property type="term" value="P:secondary metabolite biosynthetic process"/>
    <property type="evidence" value="ECO:0007669"/>
    <property type="project" value="TreeGrafter"/>
</dbReference>
<dbReference type="InParanoid" id="K5VFN7"/>
<dbReference type="InterPro" id="IPR002938">
    <property type="entry name" value="FAD-bd"/>
</dbReference>
<dbReference type="RefSeq" id="XP_007391209.1">
    <property type="nucleotide sequence ID" value="XM_007391147.1"/>
</dbReference>
<organism evidence="5 6">
    <name type="scientific">Phanerochaete carnosa (strain HHB-10118-sp)</name>
    <name type="common">White-rot fungus</name>
    <name type="synonym">Peniophora carnosa</name>
    <dbReference type="NCBI Taxonomy" id="650164"/>
    <lineage>
        <taxon>Eukaryota</taxon>
        <taxon>Fungi</taxon>
        <taxon>Dikarya</taxon>
        <taxon>Basidiomycota</taxon>
        <taxon>Agaricomycotina</taxon>
        <taxon>Agaricomycetes</taxon>
        <taxon>Polyporales</taxon>
        <taxon>Phanerochaetaceae</taxon>
        <taxon>Phanerochaete</taxon>
    </lineage>
</organism>
<dbReference type="STRING" id="650164.K5VFN7"/>
<dbReference type="InterPro" id="IPR051104">
    <property type="entry name" value="FAD_monoxygenase"/>
</dbReference>
<dbReference type="AlphaFoldDB" id="K5VFN7"/>
<feature type="domain" description="FAD-binding" evidence="4">
    <location>
        <begin position="7"/>
        <end position="186"/>
    </location>
</feature>
<reference evidence="5 6" key="1">
    <citation type="journal article" date="2012" name="BMC Genomics">
        <title>Comparative genomics of the white-rot fungi, Phanerochaete carnosa and P. chrysosporium, to elucidate the genetic basis of the distinct wood types they colonize.</title>
        <authorList>
            <person name="Suzuki H."/>
            <person name="MacDonald J."/>
            <person name="Syed K."/>
            <person name="Salamov A."/>
            <person name="Hori C."/>
            <person name="Aerts A."/>
            <person name="Henrissat B."/>
            <person name="Wiebenga A."/>
            <person name="vanKuyk P.A."/>
            <person name="Barry K."/>
            <person name="Lindquist E."/>
            <person name="LaButti K."/>
            <person name="Lapidus A."/>
            <person name="Lucas S."/>
            <person name="Coutinho P."/>
            <person name="Gong Y."/>
            <person name="Samejima M."/>
            <person name="Mahadevan R."/>
            <person name="Abou-Zaid M."/>
            <person name="de Vries R.P."/>
            <person name="Igarashi K."/>
            <person name="Yadav J.S."/>
            <person name="Grigoriev I.V."/>
            <person name="Master E.R."/>
        </authorList>
    </citation>
    <scope>NUCLEOTIDE SEQUENCE [LARGE SCALE GENOMIC DNA]</scope>
    <source>
        <strain evidence="5 6">HHB-10118-sp</strain>
    </source>
</reference>
<dbReference type="Gene3D" id="3.50.50.60">
    <property type="entry name" value="FAD/NAD(P)-binding domain"/>
    <property type="match status" value="1"/>
</dbReference>
<protein>
    <recommendedName>
        <fullName evidence="4">FAD-binding domain-containing protein</fullName>
    </recommendedName>
</protein>
<evidence type="ECO:0000256" key="3">
    <source>
        <dbReference type="ARBA" id="ARBA00023002"/>
    </source>
</evidence>
<accession>K5VFN7</accession>
<dbReference type="SUPFAM" id="SSF54373">
    <property type="entry name" value="FAD-linked reductases, C-terminal domain"/>
    <property type="match status" value="1"/>
</dbReference>
<evidence type="ECO:0000313" key="6">
    <source>
        <dbReference type="Proteomes" id="UP000008370"/>
    </source>
</evidence>
<feature type="domain" description="FAD-binding" evidence="4">
    <location>
        <begin position="318"/>
        <end position="387"/>
    </location>
</feature>
<dbReference type="GO" id="GO:0071949">
    <property type="term" value="F:FAD binding"/>
    <property type="evidence" value="ECO:0007669"/>
    <property type="project" value="InterPro"/>
</dbReference>
<keyword evidence="6" id="KW-1185">Reference proteome</keyword>
<dbReference type="PANTHER" id="PTHR46720:SF3">
    <property type="entry name" value="FAD-BINDING DOMAIN-CONTAINING PROTEIN-RELATED"/>
    <property type="match status" value="1"/>
</dbReference>
<evidence type="ECO:0000256" key="1">
    <source>
        <dbReference type="ARBA" id="ARBA00022630"/>
    </source>
</evidence>
<keyword evidence="1" id="KW-0285">Flavoprotein</keyword>
<dbReference type="HOGENOM" id="CLU_009665_6_3_1"/>
<dbReference type="GeneID" id="18914412"/>
<sequence length="443" mass="47679">MSDRKLRIAIVGGGVCGLTCAVALLREGVDVHVYEAASKFGEIGAGIGLGRNAMEVLTALGVYDDILARVRQANAIMPSGTSEENPNGGDGNDMRGWFKYVSGMPGHKMVYDYELEGNNAMGVHRATFLDALVHHVDPARAHFHKRCTHITHSADGDTTIHFQDGTTATADVVLGADGIKSAVRRFVAGTSGQDVDPNIKFSRTRCYRALIPAEKAAAAGVKTDFRARPTCFVGENKHLIIFTIRGGTVINVVAFSADSDSDPEHYPSPSTEAVQQVSVEEVLAAYDGWGPEVRNLLSCAVNPTKWSINVVYPPIPPERWARGPVAILGDAAHGMLPHLGSGAGQGIEDAYVLGKLLSHPQTTPGNVEEVLKAYATIRQPRAQRVWEGSRRAGDIYDLRASGEGMLFEELLPMMTYVWSYPLNEAFEEAAASLTSKGTFKVSS</sequence>
<keyword evidence="3" id="KW-0560">Oxidoreductase</keyword>
<keyword evidence="2" id="KW-0274">FAD</keyword>
<dbReference type="Pfam" id="PF01494">
    <property type="entry name" value="FAD_binding_3"/>
    <property type="match status" value="2"/>
</dbReference>
<dbReference type="GO" id="GO:0016491">
    <property type="term" value="F:oxidoreductase activity"/>
    <property type="evidence" value="ECO:0007669"/>
    <property type="project" value="UniProtKB-KW"/>
</dbReference>
<dbReference type="PANTHER" id="PTHR46720">
    <property type="entry name" value="HYDROXYLASE, PUTATIVE (AFU_ORTHOLOGUE AFUA_3G01460)-RELATED"/>
    <property type="match status" value="1"/>
</dbReference>
<evidence type="ECO:0000256" key="2">
    <source>
        <dbReference type="ARBA" id="ARBA00022827"/>
    </source>
</evidence>
<dbReference type="EMBL" id="JH930468">
    <property type="protein sequence ID" value="EKM61811.1"/>
    <property type="molecule type" value="Genomic_DNA"/>
</dbReference>
<dbReference type="PRINTS" id="PR00420">
    <property type="entry name" value="RNGMNOXGNASE"/>
</dbReference>
<name>K5VFN7_PHACS</name>
<dbReference type="OrthoDB" id="417877at2759"/>
<dbReference type="InterPro" id="IPR036188">
    <property type="entry name" value="FAD/NAD-bd_sf"/>
</dbReference>
<dbReference type="Proteomes" id="UP000008370">
    <property type="component" value="Unassembled WGS sequence"/>
</dbReference>